<dbReference type="GO" id="GO:0140999">
    <property type="term" value="F:histone H3K4 trimethyltransferase activity"/>
    <property type="evidence" value="ECO:0007669"/>
    <property type="project" value="UniProtKB-EC"/>
</dbReference>
<proteinExistence type="predicted"/>
<feature type="domain" description="SET" evidence="6">
    <location>
        <begin position="1"/>
        <end position="51"/>
    </location>
</feature>
<dbReference type="GO" id="GO:0005634">
    <property type="term" value="C:nucleus"/>
    <property type="evidence" value="ECO:0007669"/>
    <property type="project" value="TreeGrafter"/>
</dbReference>
<keyword evidence="8" id="KW-1185">Reference proteome</keyword>
<protein>
    <recommendedName>
        <fullName evidence="1">[histone H3]-lysine(4) N-trimethyltransferase</fullName>
        <ecNumber evidence="1">2.1.1.354</ecNumber>
    </recommendedName>
</protein>
<dbReference type="GeneTree" id="ENSGT00940000156766"/>
<dbReference type="SUPFAM" id="SSF48452">
    <property type="entry name" value="TPR-like"/>
    <property type="match status" value="1"/>
</dbReference>
<dbReference type="FunFam" id="2.170.270.10:FF:000013">
    <property type="entry name" value="Histone-lysine N-methyltransferase SMYD1 isoform 1"/>
    <property type="match status" value="1"/>
</dbReference>
<dbReference type="PROSITE" id="PS50280">
    <property type="entry name" value="SET"/>
    <property type="match status" value="1"/>
</dbReference>
<sequence>MQEIGVGLYPSMSLLNHSCSPNCVIVFDGRRLLLHATQEIQANEELTVSYIDVLAPTQERQSQLKSQYCFTCDCQRCQAQDKDVDMLAGEEQVWKEVKSSAAKVEELQSRQEWEQVLALGQALVSSNQDILPDKNIHQLKMLDCIMDACIHLHRWEEALFYGTRTLEPYKLYYSGFHPVRAVQLMKVGKLQFHQELFPKALETLKQAFDIMNVTHGEDHPLTCDLKQLLRECTTAMETP</sequence>
<evidence type="ECO:0000256" key="4">
    <source>
        <dbReference type="ARBA" id="ARBA00022691"/>
    </source>
</evidence>
<dbReference type="RefSeq" id="XP_064411833.1">
    <property type="nucleotide sequence ID" value="XM_064555763.1"/>
</dbReference>
<evidence type="ECO:0000256" key="3">
    <source>
        <dbReference type="ARBA" id="ARBA00022679"/>
    </source>
</evidence>
<dbReference type="eggNOG" id="KOG2084">
    <property type="taxonomic scope" value="Eukaryota"/>
</dbReference>
<dbReference type="InterPro" id="IPR050869">
    <property type="entry name" value="H3K4_H4K5_MeTrfase"/>
</dbReference>
<dbReference type="InterPro" id="IPR046341">
    <property type="entry name" value="SET_dom_sf"/>
</dbReference>
<dbReference type="EMBL" id="AFYH01043499">
    <property type="status" value="NOT_ANNOTATED_CDS"/>
    <property type="molecule type" value="Genomic_DNA"/>
</dbReference>
<dbReference type="EMBL" id="AFYH01043495">
    <property type="status" value="NOT_ANNOTATED_CDS"/>
    <property type="molecule type" value="Genomic_DNA"/>
</dbReference>
<dbReference type="STRING" id="7897.ENSLACP00000018131"/>
<dbReference type="CTD" id="64754"/>
<dbReference type="Proteomes" id="UP000008672">
    <property type="component" value="Unassembled WGS sequence"/>
</dbReference>
<evidence type="ECO:0000256" key="5">
    <source>
        <dbReference type="ARBA" id="ARBA00047571"/>
    </source>
</evidence>
<dbReference type="EMBL" id="AFYH01043500">
    <property type="status" value="NOT_ANNOTATED_CDS"/>
    <property type="molecule type" value="Genomic_DNA"/>
</dbReference>
<keyword evidence="4" id="KW-0949">S-adenosyl-L-methionine</keyword>
<dbReference type="Ensembl" id="ENSLACT00000018263.1">
    <property type="protein sequence ID" value="ENSLACP00000018131.1"/>
    <property type="gene ID" value="ENSLACG00000015973.1"/>
</dbReference>
<reference evidence="8" key="1">
    <citation type="submission" date="2011-08" db="EMBL/GenBank/DDBJ databases">
        <title>The draft genome of Latimeria chalumnae.</title>
        <authorList>
            <person name="Di Palma F."/>
            <person name="Alfoldi J."/>
            <person name="Johnson J."/>
            <person name="Berlin A."/>
            <person name="Gnerre S."/>
            <person name="Jaffe D."/>
            <person name="MacCallum I."/>
            <person name="Young S."/>
            <person name="Walker B.J."/>
            <person name="Lander E."/>
            <person name="Lindblad-Toh K."/>
        </authorList>
    </citation>
    <scope>NUCLEOTIDE SEQUENCE [LARGE SCALE GENOMIC DNA]</scope>
    <source>
        <strain evidence="8">Wild caught</strain>
    </source>
</reference>
<dbReference type="PANTHER" id="PTHR12197">
    <property type="entry name" value="HISTONE-LYSINE N-METHYLTRANSFERASE SMYD"/>
    <property type="match status" value="1"/>
</dbReference>
<dbReference type="Pfam" id="PF00856">
    <property type="entry name" value="SET"/>
    <property type="match status" value="1"/>
</dbReference>
<dbReference type="FunFam" id="1.25.40.970:FF:000003">
    <property type="entry name" value="Histone-lysine N-methyltransferase SMYD3"/>
    <property type="match status" value="1"/>
</dbReference>
<dbReference type="EMBL" id="AFYH01043497">
    <property type="status" value="NOT_ANNOTATED_CDS"/>
    <property type="molecule type" value="Genomic_DNA"/>
</dbReference>
<organism evidence="7 8">
    <name type="scientific">Latimeria chalumnae</name>
    <name type="common">Coelacanth</name>
    <dbReference type="NCBI Taxonomy" id="7897"/>
    <lineage>
        <taxon>Eukaryota</taxon>
        <taxon>Metazoa</taxon>
        <taxon>Chordata</taxon>
        <taxon>Craniata</taxon>
        <taxon>Vertebrata</taxon>
        <taxon>Euteleostomi</taxon>
        <taxon>Coelacanthiformes</taxon>
        <taxon>Coelacanthidae</taxon>
        <taxon>Latimeria</taxon>
    </lineage>
</organism>
<dbReference type="Bgee" id="ENSLACG00000015973">
    <property type="expression patterns" value="Expressed in mesonephros and 5 other cell types or tissues"/>
</dbReference>
<dbReference type="Gene3D" id="1.25.40.10">
    <property type="entry name" value="Tetratricopeptide repeat domain"/>
    <property type="match status" value="1"/>
</dbReference>
<dbReference type="EMBL" id="AFYH01043496">
    <property type="status" value="NOT_ANNOTATED_CDS"/>
    <property type="molecule type" value="Genomic_DNA"/>
</dbReference>
<dbReference type="Gene3D" id="2.170.270.10">
    <property type="entry name" value="SET domain"/>
    <property type="match status" value="1"/>
</dbReference>
<evidence type="ECO:0000256" key="2">
    <source>
        <dbReference type="ARBA" id="ARBA00022603"/>
    </source>
</evidence>
<dbReference type="FunCoup" id="H3B8B0">
    <property type="interactions" value="1734"/>
</dbReference>
<dbReference type="EMBL" id="AFYH01043498">
    <property type="status" value="NOT_ANNOTATED_CDS"/>
    <property type="molecule type" value="Genomic_DNA"/>
</dbReference>
<dbReference type="InParanoid" id="H3B8B0"/>
<reference evidence="7" key="2">
    <citation type="submission" date="2025-08" db="UniProtKB">
        <authorList>
            <consortium name="Ensembl"/>
        </authorList>
    </citation>
    <scope>IDENTIFICATION</scope>
</reference>
<gene>
    <name evidence="7" type="primary">SMYD3</name>
</gene>
<dbReference type="InterPro" id="IPR011990">
    <property type="entry name" value="TPR-like_helical_dom_sf"/>
</dbReference>
<dbReference type="InterPro" id="IPR001214">
    <property type="entry name" value="SET_dom"/>
</dbReference>
<dbReference type="EMBL" id="AFYH01043502">
    <property type="status" value="NOT_ANNOTATED_CDS"/>
    <property type="molecule type" value="Genomic_DNA"/>
</dbReference>
<dbReference type="EMBL" id="AFYH01043494">
    <property type="status" value="NOT_ANNOTATED_CDS"/>
    <property type="molecule type" value="Genomic_DNA"/>
</dbReference>
<keyword evidence="2" id="KW-0489">Methyltransferase</keyword>
<dbReference type="OMA" id="EECEAMM"/>
<evidence type="ECO:0000259" key="6">
    <source>
        <dbReference type="PROSITE" id="PS50280"/>
    </source>
</evidence>
<name>H3B8B0_LATCH</name>
<dbReference type="EMBL" id="AFYH01043503">
    <property type="status" value="NOT_ANNOTATED_CDS"/>
    <property type="molecule type" value="Genomic_DNA"/>
</dbReference>
<dbReference type="GeneID" id="102361515"/>
<dbReference type="EMBL" id="AFYH01043501">
    <property type="status" value="NOT_ANNOTATED_CDS"/>
    <property type="molecule type" value="Genomic_DNA"/>
</dbReference>
<dbReference type="GO" id="GO:0032259">
    <property type="term" value="P:methylation"/>
    <property type="evidence" value="ECO:0007669"/>
    <property type="project" value="UniProtKB-KW"/>
</dbReference>
<evidence type="ECO:0000256" key="1">
    <source>
        <dbReference type="ARBA" id="ARBA00012182"/>
    </source>
</evidence>
<reference evidence="7" key="3">
    <citation type="submission" date="2025-09" db="UniProtKB">
        <authorList>
            <consortium name="Ensembl"/>
        </authorList>
    </citation>
    <scope>IDENTIFICATION</scope>
</reference>
<dbReference type="Gene3D" id="1.25.40.970">
    <property type="match status" value="1"/>
</dbReference>
<dbReference type="SUPFAM" id="SSF82199">
    <property type="entry name" value="SET domain"/>
    <property type="match status" value="1"/>
</dbReference>
<comment type="catalytic activity">
    <reaction evidence="5">
        <text>L-lysyl(4)-[histone H3] + 3 S-adenosyl-L-methionine = N(6),N(6),N(6)-trimethyl-L-lysyl(4)-[histone H3] + 3 S-adenosyl-L-homocysteine + 3 H(+)</text>
        <dbReference type="Rhea" id="RHEA:60260"/>
        <dbReference type="Rhea" id="RHEA-COMP:15537"/>
        <dbReference type="Rhea" id="RHEA-COMP:15547"/>
        <dbReference type="ChEBI" id="CHEBI:15378"/>
        <dbReference type="ChEBI" id="CHEBI:29969"/>
        <dbReference type="ChEBI" id="CHEBI:57856"/>
        <dbReference type="ChEBI" id="CHEBI:59789"/>
        <dbReference type="ChEBI" id="CHEBI:61961"/>
        <dbReference type="EC" id="2.1.1.354"/>
    </reaction>
</comment>
<evidence type="ECO:0000313" key="7">
    <source>
        <dbReference type="Ensembl" id="ENSLACP00000018131.1"/>
    </source>
</evidence>
<keyword evidence="3" id="KW-0808">Transferase</keyword>
<evidence type="ECO:0000313" key="8">
    <source>
        <dbReference type="Proteomes" id="UP000008672"/>
    </source>
</evidence>
<accession>H3B8B0</accession>
<dbReference type="PANTHER" id="PTHR12197:SF288">
    <property type="entry name" value="HISTONE-LYSINE N-METHYLTRANSFERASE SMYD3"/>
    <property type="match status" value="1"/>
</dbReference>
<dbReference type="AlphaFoldDB" id="H3B8B0"/>
<dbReference type="EC" id="2.1.1.354" evidence="1"/>
<dbReference type="HOGENOM" id="CLU_018406_3_1_1"/>